<sequence length="515" mass="56456">MTAPTPQQGAVPLVPHSPATPAAAPERASAARPLRAVRKQAPRATGAARTLRWKRRYAILLVTADAAVAGAAGVLAWVLRFGASHLAYLLFSVAALPLIWVVFQALARAYDPRFLFIGPEEYQRTLLTGAAVTSAVAVVSYGAKLEVSRGYLALALPGAVVLDLTVRYAIRKWMHRGRVRSGRFMQRVMAVGHEQSIVALARELHRHRYHGMQIVGACLPTARPHQPWVEGIDVPVHGSFADVATAVDQARADTVAVLSCPELQGAELQRLAWELERSSVDLLVAPALIDVAGPRTTIRPVDGLALVHVDHPTLSGGRRVAKELIDRAGAFCILLLISPLLAAIGLAIRLTSPGPALFRQTRIGRDGEAFTVLKFRSMYMAAEERVAELRSANEHDGVLFKMRDDPRVTPLGRFLRRYSLDELPQLFNVLGGSMSLVGPRPPLPSEVAQYPSDMYRRLVVKPGMTGLWQVSGRSDLSWDETVRIDLRYVENWSLALDAMILWRTLFAVVRSRGAY</sequence>
<reference evidence="11" key="1">
    <citation type="submission" date="2023-07" db="EMBL/GenBank/DDBJ databases">
        <title>30 novel species of actinomycetes from the DSMZ collection.</title>
        <authorList>
            <person name="Nouioui I."/>
        </authorList>
    </citation>
    <scope>NUCLEOTIDE SEQUENCE [LARGE SCALE GENOMIC DNA]</scope>
    <source>
        <strain evidence="11">DSM 44917</strain>
    </source>
</reference>
<feature type="transmembrane region" description="Helical" evidence="8">
    <location>
        <begin position="328"/>
        <end position="348"/>
    </location>
</feature>
<evidence type="ECO:0000313" key="11">
    <source>
        <dbReference type="Proteomes" id="UP001183388"/>
    </source>
</evidence>
<dbReference type="InterPro" id="IPR017475">
    <property type="entry name" value="EPS_sugar_tfrase"/>
</dbReference>
<feature type="transmembrane region" description="Helical" evidence="8">
    <location>
        <begin position="57"/>
        <end position="79"/>
    </location>
</feature>
<dbReference type="NCBIfam" id="TIGR03025">
    <property type="entry name" value="EPS_sugtrans"/>
    <property type="match status" value="1"/>
</dbReference>
<evidence type="ECO:0000259" key="9">
    <source>
        <dbReference type="Pfam" id="PF02397"/>
    </source>
</evidence>
<keyword evidence="6 8" id="KW-0472">Membrane</keyword>
<dbReference type="EMBL" id="JAVREN010000007">
    <property type="protein sequence ID" value="MDT0306769.1"/>
    <property type="molecule type" value="Genomic_DNA"/>
</dbReference>
<proteinExistence type="inferred from homology"/>
<keyword evidence="4 8" id="KW-0812">Transmembrane</keyword>
<dbReference type="InterPro" id="IPR003362">
    <property type="entry name" value="Bact_transf"/>
</dbReference>
<comment type="similarity">
    <text evidence="2">Belongs to the bacterial sugar transferase family.</text>
</comment>
<dbReference type="RefSeq" id="WP_311629698.1">
    <property type="nucleotide sequence ID" value="NZ_JAVREN010000007.1"/>
</dbReference>
<dbReference type="EC" id="2.7.8.-" evidence="10"/>
<keyword evidence="3 10" id="KW-0808">Transferase</keyword>
<organism evidence="10 11">
    <name type="scientific">Streptomyces boetiae</name>
    <dbReference type="NCBI Taxonomy" id="3075541"/>
    <lineage>
        <taxon>Bacteria</taxon>
        <taxon>Bacillati</taxon>
        <taxon>Actinomycetota</taxon>
        <taxon>Actinomycetes</taxon>
        <taxon>Kitasatosporales</taxon>
        <taxon>Streptomycetaceae</taxon>
        <taxon>Streptomyces</taxon>
    </lineage>
</organism>
<feature type="compositionally biased region" description="Low complexity" evidence="7">
    <location>
        <begin position="19"/>
        <end position="34"/>
    </location>
</feature>
<evidence type="ECO:0000256" key="3">
    <source>
        <dbReference type="ARBA" id="ARBA00022679"/>
    </source>
</evidence>
<comment type="caution">
    <text evidence="10">The sequence shown here is derived from an EMBL/GenBank/DDBJ whole genome shotgun (WGS) entry which is preliminary data.</text>
</comment>
<feature type="transmembrane region" description="Helical" evidence="8">
    <location>
        <begin position="149"/>
        <end position="170"/>
    </location>
</feature>
<dbReference type="Gene3D" id="3.40.50.720">
    <property type="entry name" value="NAD(P)-binding Rossmann-like Domain"/>
    <property type="match status" value="1"/>
</dbReference>
<dbReference type="Pfam" id="PF02397">
    <property type="entry name" value="Bac_transf"/>
    <property type="match status" value="1"/>
</dbReference>
<feature type="region of interest" description="Disordered" evidence="7">
    <location>
        <begin position="1"/>
        <end position="41"/>
    </location>
</feature>
<accession>A0ABU2L5C0</accession>
<name>A0ABU2L5C0_9ACTN</name>
<evidence type="ECO:0000256" key="1">
    <source>
        <dbReference type="ARBA" id="ARBA00004141"/>
    </source>
</evidence>
<dbReference type="GO" id="GO:0016740">
    <property type="term" value="F:transferase activity"/>
    <property type="evidence" value="ECO:0007669"/>
    <property type="project" value="UniProtKB-KW"/>
</dbReference>
<evidence type="ECO:0000256" key="6">
    <source>
        <dbReference type="ARBA" id="ARBA00023136"/>
    </source>
</evidence>
<evidence type="ECO:0000256" key="4">
    <source>
        <dbReference type="ARBA" id="ARBA00022692"/>
    </source>
</evidence>
<keyword evidence="11" id="KW-1185">Reference proteome</keyword>
<evidence type="ECO:0000256" key="2">
    <source>
        <dbReference type="ARBA" id="ARBA00006464"/>
    </source>
</evidence>
<evidence type="ECO:0000256" key="5">
    <source>
        <dbReference type="ARBA" id="ARBA00022989"/>
    </source>
</evidence>
<feature type="domain" description="Bacterial sugar transferase" evidence="9">
    <location>
        <begin position="322"/>
        <end position="509"/>
    </location>
</feature>
<dbReference type="PANTHER" id="PTHR30576">
    <property type="entry name" value="COLANIC BIOSYNTHESIS UDP-GLUCOSE LIPID CARRIER TRANSFERASE"/>
    <property type="match status" value="1"/>
</dbReference>
<feature type="transmembrane region" description="Helical" evidence="8">
    <location>
        <begin position="126"/>
        <end position="143"/>
    </location>
</feature>
<dbReference type="PANTHER" id="PTHR30576:SF10">
    <property type="entry name" value="SLL5057 PROTEIN"/>
    <property type="match status" value="1"/>
</dbReference>
<comment type="subcellular location">
    <subcellularLocation>
        <location evidence="1">Membrane</location>
        <topology evidence="1">Multi-pass membrane protein</topology>
    </subcellularLocation>
</comment>
<gene>
    <name evidence="10" type="ORF">RM780_07305</name>
</gene>
<dbReference type="Proteomes" id="UP001183388">
    <property type="component" value="Unassembled WGS sequence"/>
</dbReference>
<keyword evidence="5 8" id="KW-1133">Transmembrane helix</keyword>
<evidence type="ECO:0000256" key="8">
    <source>
        <dbReference type="SAM" id="Phobius"/>
    </source>
</evidence>
<evidence type="ECO:0000256" key="7">
    <source>
        <dbReference type="SAM" id="MobiDB-lite"/>
    </source>
</evidence>
<protein>
    <submittedName>
        <fullName evidence="10">Sugar transferase</fullName>
        <ecNumber evidence="10">2.7.8.-</ecNumber>
    </submittedName>
</protein>
<dbReference type="Pfam" id="PF13727">
    <property type="entry name" value="CoA_binding_3"/>
    <property type="match status" value="1"/>
</dbReference>
<feature type="transmembrane region" description="Helical" evidence="8">
    <location>
        <begin position="85"/>
        <end position="106"/>
    </location>
</feature>
<evidence type="ECO:0000313" key="10">
    <source>
        <dbReference type="EMBL" id="MDT0306769.1"/>
    </source>
</evidence>